<dbReference type="STRING" id="444597.BST26_04220"/>
<evidence type="ECO:0000313" key="1">
    <source>
        <dbReference type="EMBL" id="ORA72810.1"/>
    </source>
</evidence>
<sequence length="409" mass="44563">MPITAETRPTPIPSRHPAGPRSAPAGVEAIARLLRLPTLGAEQFRRYGELLTVGDAPMDDLVAWMHTDAPPEAREMFERALEHGISQVADAPAPLREFFDAVETVPDWVDFDRIDLGAAALRSGGSDGLAIARDVALFGGYLFSGFNQTLLRTGALEKGSNRRFAETSQWALDVMTPGGLRPGGIGYRSTLRVRLIHSMVRRHVSAMEDWDPGAFGLPVNQTDMAATLVGALIAPTAAGLGMGMALNPRKYSAVALHCRWVGTLMGVADDLLPTGYLDGVRILAQTSQVLAVRDETSPILARPMISDPLSWNFDHLPTLRRRIAQSQHRSVSTAFLGRRAMRQLGTRPSLIPWYPMLRLPVNLVRSALAQLPGGRWRAATRGARENAAFMRMLLTDEATIGESARHVTT</sequence>
<protein>
    <submittedName>
        <fullName evidence="1">Uncharacterized protein</fullName>
    </submittedName>
</protein>
<dbReference type="Pfam" id="PF09995">
    <property type="entry name" value="MPAB_Lcp_cat"/>
    <property type="match status" value="1"/>
</dbReference>
<reference evidence="1 2" key="1">
    <citation type="submission" date="2016-12" db="EMBL/GenBank/DDBJ databases">
        <title>The new phylogeny of genus Mycobacterium.</title>
        <authorList>
            <person name="Tortoli E."/>
            <person name="Trovato A."/>
            <person name="Cirillo D.M."/>
        </authorList>
    </citation>
    <scope>NUCLEOTIDE SEQUENCE [LARGE SCALE GENOMIC DNA]</scope>
    <source>
        <strain evidence="1 2">DSM 45130</strain>
    </source>
</reference>
<organism evidence="1 2">
    <name type="scientific">Mycolicibacterium insubricum</name>
    <dbReference type="NCBI Taxonomy" id="444597"/>
    <lineage>
        <taxon>Bacteria</taxon>
        <taxon>Bacillati</taxon>
        <taxon>Actinomycetota</taxon>
        <taxon>Actinomycetes</taxon>
        <taxon>Mycobacteriales</taxon>
        <taxon>Mycobacteriaceae</taxon>
        <taxon>Mycolicibacterium</taxon>
    </lineage>
</organism>
<dbReference type="PANTHER" id="PTHR37539:SF1">
    <property type="entry name" value="ER-BOUND OXYGENASE MPAB_MPAB'_RUBBER OXYGENASE CATALYTIC DOMAIN-CONTAINING PROTEIN"/>
    <property type="match status" value="1"/>
</dbReference>
<dbReference type="PANTHER" id="PTHR37539">
    <property type="entry name" value="SECRETED PROTEIN-RELATED"/>
    <property type="match status" value="1"/>
</dbReference>
<name>A0A1X0DLU7_9MYCO</name>
<accession>A0A1X0DLU7</accession>
<dbReference type="EMBL" id="MVHS01000006">
    <property type="protein sequence ID" value="ORA72810.1"/>
    <property type="molecule type" value="Genomic_DNA"/>
</dbReference>
<dbReference type="AlphaFoldDB" id="A0A1X0DLU7"/>
<keyword evidence="2" id="KW-1185">Reference proteome</keyword>
<dbReference type="InterPro" id="IPR018713">
    <property type="entry name" value="MPAB/Lcp_cat_dom"/>
</dbReference>
<dbReference type="RefSeq" id="WP_083029509.1">
    <property type="nucleotide sequence ID" value="NZ_AP022618.1"/>
</dbReference>
<evidence type="ECO:0000313" key="2">
    <source>
        <dbReference type="Proteomes" id="UP000192801"/>
    </source>
</evidence>
<proteinExistence type="predicted"/>
<comment type="caution">
    <text evidence="1">The sequence shown here is derived from an EMBL/GenBank/DDBJ whole genome shotgun (WGS) entry which is preliminary data.</text>
</comment>
<dbReference type="OrthoDB" id="7614910at2"/>
<gene>
    <name evidence="1" type="ORF">BST26_04220</name>
</gene>
<dbReference type="Proteomes" id="UP000192801">
    <property type="component" value="Unassembled WGS sequence"/>
</dbReference>
<dbReference type="GO" id="GO:0016491">
    <property type="term" value="F:oxidoreductase activity"/>
    <property type="evidence" value="ECO:0007669"/>
    <property type="project" value="InterPro"/>
</dbReference>
<dbReference type="InterPro" id="IPR037473">
    <property type="entry name" value="Lcp-like"/>
</dbReference>